<accession>A0A6J7EVX3</accession>
<reference evidence="1" key="1">
    <citation type="submission" date="2020-05" db="EMBL/GenBank/DDBJ databases">
        <authorList>
            <person name="Chiriac C."/>
            <person name="Salcher M."/>
            <person name="Ghai R."/>
            <person name="Kavagutti S V."/>
        </authorList>
    </citation>
    <scope>NUCLEOTIDE SEQUENCE</scope>
</reference>
<dbReference type="AlphaFoldDB" id="A0A6J7EVX3"/>
<name>A0A6J7EVX3_9ZZZZ</name>
<organism evidence="1">
    <name type="scientific">freshwater metagenome</name>
    <dbReference type="NCBI Taxonomy" id="449393"/>
    <lineage>
        <taxon>unclassified sequences</taxon>
        <taxon>metagenomes</taxon>
        <taxon>ecological metagenomes</taxon>
    </lineage>
</organism>
<dbReference type="EMBL" id="CAFBLP010000070">
    <property type="protein sequence ID" value="CAB4886501.1"/>
    <property type="molecule type" value="Genomic_DNA"/>
</dbReference>
<gene>
    <name evidence="1" type="ORF">UFOPK3376_02315</name>
</gene>
<sequence>MGIREGNHRRSITTSLLLLTNAMLVKLVKLAQFDG</sequence>
<evidence type="ECO:0000313" key="1">
    <source>
        <dbReference type="EMBL" id="CAB4886501.1"/>
    </source>
</evidence>
<protein>
    <submittedName>
        <fullName evidence="1">Unannotated protein</fullName>
    </submittedName>
</protein>
<proteinExistence type="predicted"/>